<accession>A0ABP7DNV0</accession>
<comment type="caution">
    <text evidence="2">The sequence shown here is derived from an EMBL/GenBank/DDBJ whole genome shotgun (WGS) entry which is preliminary data.</text>
</comment>
<reference evidence="3" key="1">
    <citation type="journal article" date="2019" name="Int. J. Syst. Evol. Microbiol.">
        <title>The Global Catalogue of Microorganisms (GCM) 10K type strain sequencing project: providing services to taxonomists for standard genome sequencing and annotation.</title>
        <authorList>
            <consortium name="The Broad Institute Genomics Platform"/>
            <consortium name="The Broad Institute Genome Sequencing Center for Infectious Disease"/>
            <person name="Wu L."/>
            <person name="Ma J."/>
        </authorList>
    </citation>
    <scope>NUCLEOTIDE SEQUENCE [LARGE SCALE GENOMIC DNA]</scope>
    <source>
        <strain evidence="3">JCM 16548</strain>
    </source>
</reference>
<feature type="region of interest" description="Disordered" evidence="1">
    <location>
        <begin position="46"/>
        <end position="67"/>
    </location>
</feature>
<feature type="compositionally biased region" description="Polar residues" evidence="1">
    <location>
        <begin position="327"/>
        <end position="347"/>
    </location>
</feature>
<proteinExistence type="predicted"/>
<name>A0ABP7DNV0_9ACTN</name>
<protein>
    <submittedName>
        <fullName evidence="2">Uncharacterized protein</fullName>
    </submittedName>
</protein>
<feature type="compositionally biased region" description="Pro residues" evidence="1">
    <location>
        <begin position="54"/>
        <end position="65"/>
    </location>
</feature>
<gene>
    <name evidence="2" type="ORF">GCM10022204_27400</name>
</gene>
<dbReference type="Proteomes" id="UP001500051">
    <property type="component" value="Unassembled WGS sequence"/>
</dbReference>
<feature type="region of interest" description="Disordered" evidence="1">
    <location>
        <begin position="221"/>
        <end position="244"/>
    </location>
</feature>
<keyword evidence="3" id="KW-1185">Reference proteome</keyword>
<evidence type="ECO:0000313" key="3">
    <source>
        <dbReference type="Proteomes" id="UP001500051"/>
    </source>
</evidence>
<dbReference type="RefSeq" id="WP_344812950.1">
    <property type="nucleotide sequence ID" value="NZ_BAAAYX010000012.1"/>
</dbReference>
<evidence type="ECO:0000313" key="2">
    <source>
        <dbReference type="EMBL" id="GAA3707896.1"/>
    </source>
</evidence>
<feature type="region of interest" description="Disordered" evidence="1">
    <location>
        <begin position="264"/>
        <end position="284"/>
    </location>
</feature>
<organism evidence="2 3">
    <name type="scientific">Microlunatus aurantiacus</name>
    <dbReference type="NCBI Taxonomy" id="446786"/>
    <lineage>
        <taxon>Bacteria</taxon>
        <taxon>Bacillati</taxon>
        <taxon>Actinomycetota</taxon>
        <taxon>Actinomycetes</taxon>
        <taxon>Propionibacteriales</taxon>
        <taxon>Propionibacteriaceae</taxon>
        <taxon>Microlunatus</taxon>
    </lineage>
</organism>
<dbReference type="EMBL" id="BAAAYX010000012">
    <property type="protein sequence ID" value="GAA3707896.1"/>
    <property type="molecule type" value="Genomic_DNA"/>
</dbReference>
<sequence length="468" mass="47797">MVEIAAAWGIAALVVAAIVLGVQGANIAAYTGRVLCTIMTSVGGDGSCGDSETQPPPTEQPPFDPKPTKCKLGDKSEKVNSVVKIAFLEFGENAGFVETTYSDGTVTYTATDGASVGVTAGVGGKLELGELEAGAKVDFGAGFQVDYGSTWVFKDAGEAESMRKQLDTYLMEQEMVRHDDTGGYSIGILISGGFTDPPKPPSLHVSSFEVKGDVGGKVGLSLPFENSSSGSGSGSGGQSSGVPNLNLANAGVKFGGSNKWTKITDDDSGNTTWTTTGETFGEANGTLGPLAGELKGVLGTSIAITRNADGEITRVGLVTTREGKATGTVNSGQKDLGGNASSSGSDGTLTVTTASLDVTTADQRNLVQGWLAAQESGGAVSPATLYPDRLVDGDPFQNLMYTNATVSNVEYSNVSDKTGFAAEVKVGVAFGVDFSLETSETKAESASYLGVPGSDGVRSPVDFPECVA</sequence>
<evidence type="ECO:0000256" key="1">
    <source>
        <dbReference type="SAM" id="MobiDB-lite"/>
    </source>
</evidence>
<feature type="region of interest" description="Disordered" evidence="1">
    <location>
        <begin position="324"/>
        <end position="347"/>
    </location>
</feature>
<feature type="compositionally biased region" description="Low complexity" evidence="1">
    <location>
        <begin position="269"/>
        <end position="281"/>
    </location>
</feature>